<evidence type="ECO:0000313" key="13">
    <source>
        <dbReference type="Proteomes" id="UP000269352"/>
    </source>
</evidence>
<dbReference type="InterPro" id="IPR002637">
    <property type="entry name" value="RdgB/HAM1"/>
</dbReference>
<reference evidence="12 13" key="1">
    <citation type="journal article" date="2019" name="ISME J.">
        <title>Genome analyses of uncultured TG2/ZB3 bacteria in 'Margulisbacteria' specifically attached to ectosymbiotic spirochetes of protists in the termite gut.</title>
        <authorList>
            <person name="Utami Y.D."/>
            <person name="Kuwahara H."/>
            <person name="Igai K."/>
            <person name="Murakami T."/>
            <person name="Sugaya K."/>
            <person name="Morikawa T."/>
            <person name="Nagura Y."/>
            <person name="Yuki M."/>
            <person name="Deevong P."/>
            <person name="Inoue T."/>
            <person name="Kihara K."/>
            <person name="Lo N."/>
            <person name="Yamada A."/>
            <person name="Ohkuma M."/>
            <person name="Hongoh Y."/>
        </authorList>
    </citation>
    <scope>NUCLEOTIDE SEQUENCE [LARGE SCALE GENOMIC DNA]</scope>
    <source>
        <strain evidence="12">NkOx7-01</strain>
    </source>
</reference>
<dbReference type="Gene3D" id="3.90.950.10">
    <property type="match status" value="1"/>
</dbReference>
<evidence type="ECO:0000256" key="11">
    <source>
        <dbReference type="RuleBase" id="RU003781"/>
    </source>
</evidence>
<keyword evidence="4 10" id="KW-0547">Nucleotide-binding</keyword>
<dbReference type="FunFam" id="3.90.950.10:FF:000001">
    <property type="entry name" value="dITP/XTP pyrophosphatase"/>
    <property type="match status" value="1"/>
</dbReference>
<dbReference type="GO" id="GO:0046872">
    <property type="term" value="F:metal ion binding"/>
    <property type="evidence" value="ECO:0007669"/>
    <property type="project" value="UniProtKB-KW"/>
</dbReference>
<comment type="function">
    <text evidence="10">Pyrophosphatase that catalyzes the hydrolysis of nucleoside triphosphates to their monophosphate derivatives, with a high preference for the non-canonical purine nucleotides XTP (xanthosine triphosphate), dITP (deoxyinosine triphosphate) and ITP. Seems to function as a house-cleaning enzyme that removes non-canonical purine nucleotides from the nucleotide pool, thus preventing their incorporation into DNA/RNA and avoiding chromosomal lesions.</text>
</comment>
<evidence type="ECO:0000313" key="12">
    <source>
        <dbReference type="EMBL" id="GBR74380.1"/>
    </source>
</evidence>
<protein>
    <recommendedName>
        <fullName evidence="10">dITP/XTP pyrophosphatase</fullName>
        <ecNumber evidence="10">3.6.1.66</ecNumber>
    </recommendedName>
    <alternativeName>
        <fullName evidence="10">Non-canonical purine NTP pyrophosphatase</fullName>
    </alternativeName>
    <alternativeName>
        <fullName evidence="10">Non-standard purine NTP pyrophosphatase</fullName>
    </alternativeName>
    <alternativeName>
        <fullName evidence="10">Nucleoside-triphosphate diphosphatase</fullName>
    </alternativeName>
    <alternativeName>
        <fullName evidence="10">Nucleoside-triphosphate pyrophosphatase</fullName>
        <shortName evidence="10">NTPase</shortName>
    </alternativeName>
</protein>
<evidence type="ECO:0000256" key="9">
    <source>
        <dbReference type="ARBA" id="ARBA00052017"/>
    </source>
</evidence>
<dbReference type="AlphaFoldDB" id="A0A388TC17"/>
<comment type="catalytic activity">
    <reaction evidence="8 10">
        <text>dITP + H2O = dIMP + diphosphate + H(+)</text>
        <dbReference type="Rhea" id="RHEA:28342"/>
        <dbReference type="ChEBI" id="CHEBI:15377"/>
        <dbReference type="ChEBI" id="CHEBI:15378"/>
        <dbReference type="ChEBI" id="CHEBI:33019"/>
        <dbReference type="ChEBI" id="CHEBI:61194"/>
        <dbReference type="ChEBI" id="CHEBI:61382"/>
        <dbReference type="EC" id="3.6.1.66"/>
    </reaction>
</comment>
<proteinExistence type="inferred from homology"/>
<feature type="binding site" evidence="10">
    <location>
        <begin position="152"/>
        <end position="155"/>
    </location>
    <ligand>
        <name>substrate</name>
    </ligand>
</feature>
<dbReference type="SUPFAM" id="SSF52972">
    <property type="entry name" value="ITPase-like"/>
    <property type="match status" value="1"/>
</dbReference>
<comment type="caution">
    <text evidence="12">The sequence shown here is derived from an EMBL/GenBank/DDBJ whole genome shotgun (WGS) entry which is preliminary data.</text>
</comment>
<comment type="catalytic activity">
    <reaction evidence="9 10">
        <text>XTP + H2O = XMP + diphosphate + H(+)</text>
        <dbReference type="Rhea" id="RHEA:28610"/>
        <dbReference type="ChEBI" id="CHEBI:15377"/>
        <dbReference type="ChEBI" id="CHEBI:15378"/>
        <dbReference type="ChEBI" id="CHEBI:33019"/>
        <dbReference type="ChEBI" id="CHEBI:57464"/>
        <dbReference type="ChEBI" id="CHEBI:61314"/>
        <dbReference type="EC" id="3.6.1.66"/>
    </reaction>
</comment>
<sequence>MKLVIASRNQHKVTEIKAMLGKIAGLEIVSLDGYTAPEVSEDQETFQGNAAKKALETARYINETVLADDSGLMVDALHGAPGVYSARYAGAGATSRQLCEKLLRELINVPAARRTACFATVLVLADPQKILYTAEGRCAGLITEELRGNNGFGYDPVFYFPPLKKTFAELSPEEKNKHSHRRRALENLLIQLKPEFSGGH</sequence>
<evidence type="ECO:0000256" key="2">
    <source>
        <dbReference type="ARBA" id="ARBA00011738"/>
    </source>
</evidence>
<gene>
    <name evidence="12" type="primary">rdgB</name>
    <name evidence="12" type="ORF">NO1_1567</name>
</gene>
<dbReference type="GO" id="GO:0036220">
    <property type="term" value="F:ITP diphosphatase activity"/>
    <property type="evidence" value="ECO:0007669"/>
    <property type="project" value="UniProtKB-UniRule"/>
</dbReference>
<evidence type="ECO:0000256" key="6">
    <source>
        <dbReference type="ARBA" id="ARBA00022842"/>
    </source>
</evidence>
<feature type="binding site" evidence="10">
    <location>
        <begin position="180"/>
        <end position="181"/>
    </location>
    <ligand>
        <name>substrate</name>
    </ligand>
</feature>
<feature type="binding site" evidence="10">
    <location>
        <position position="69"/>
    </location>
    <ligand>
        <name>Mg(2+)</name>
        <dbReference type="ChEBI" id="CHEBI:18420"/>
    </ligand>
</feature>
<feature type="binding site" evidence="10">
    <location>
        <position position="70"/>
    </location>
    <ligand>
        <name>substrate</name>
    </ligand>
</feature>
<comment type="subunit">
    <text evidence="2 10">Homodimer.</text>
</comment>
<keyword evidence="7 10" id="KW-0546">Nucleotide metabolism</keyword>
<name>A0A388TC17_TERA1</name>
<comment type="caution">
    <text evidence="10">Lacks conserved residue(s) required for the propagation of feature annotation.</text>
</comment>
<evidence type="ECO:0000256" key="7">
    <source>
        <dbReference type="ARBA" id="ARBA00023080"/>
    </source>
</evidence>
<keyword evidence="6 10" id="KW-0460">Magnesium</keyword>
<dbReference type="GO" id="GO:0005829">
    <property type="term" value="C:cytosol"/>
    <property type="evidence" value="ECO:0007669"/>
    <property type="project" value="TreeGrafter"/>
</dbReference>
<dbReference type="InterPro" id="IPR020922">
    <property type="entry name" value="dITP/XTP_pyrophosphatase"/>
</dbReference>
<feature type="active site" description="Proton acceptor" evidence="10">
    <location>
        <position position="69"/>
    </location>
</feature>
<dbReference type="GO" id="GO:0035870">
    <property type="term" value="F:dITP diphosphatase activity"/>
    <property type="evidence" value="ECO:0007669"/>
    <property type="project" value="UniProtKB-UniRule"/>
</dbReference>
<evidence type="ECO:0000256" key="3">
    <source>
        <dbReference type="ARBA" id="ARBA00022723"/>
    </source>
</evidence>
<dbReference type="PANTHER" id="PTHR11067">
    <property type="entry name" value="INOSINE TRIPHOSPHATE PYROPHOSPHATASE/HAM1 PROTEIN"/>
    <property type="match status" value="1"/>
</dbReference>
<comment type="catalytic activity">
    <reaction evidence="10">
        <text>ITP + H2O = IMP + diphosphate + H(+)</text>
        <dbReference type="Rhea" id="RHEA:29399"/>
        <dbReference type="ChEBI" id="CHEBI:15377"/>
        <dbReference type="ChEBI" id="CHEBI:15378"/>
        <dbReference type="ChEBI" id="CHEBI:33019"/>
        <dbReference type="ChEBI" id="CHEBI:58053"/>
        <dbReference type="ChEBI" id="CHEBI:61402"/>
        <dbReference type="EC" id="3.6.1.66"/>
    </reaction>
</comment>
<accession>A0A388TC17</accession>
<dbReference type="EC" id="3.6.1.66" evidence="10"/>
<evidence type="ECO:0000256" key="8">
    <source>
        <dbReference type="ARBA" id="ARBA00051875"/>
    </source>
</evidence>
<dbReference type="InterPro" id="IPR029001">
    <property type="entry name" value="ITPase-like_fam"/>
</dbReference>
<comment type="cofactor">
    <cofactor evidence="10">
        <name>Mg(2+)</name>
        <dbReference type="ChEBI" id="CHEBI:18420"/>
    </cofactor>
    <text evidence="10">Binds 1 Mg(2+) ion per subunit.</text>
</comment>
<evidence type="ECO:0000256" key="4">
    <source>
        <dbReference type="ARBA" id="ARBA00022741"/>
    </source>
</evidence>
<comment type="similarity">
    <text evidence="1 10 11">Belongs to the HAM1 NTPase family.</text>
</comment>
<feature type="binding site" evidence="10">
    <location>
        <begin position="7"/>
        <end position="12"/>
    </location>
    <ligand>
        <name>substrate</name>
    </ligand>
</feature>
<feature type="binding site" evidence="10">
    <location>
        <position position="175"/>
    </location>
    <ligand>
        <name>substrate</name>
    </ligand>
</feature>
<dbReference type="GO" id="GO:0009146">
    <property type="term" value="P:purine nucleoside triphosphate catabolic process"/>
    <property type="evidence" value="ECO:0007669"/>
    <property type="project" value="UniProtKB-UniRule"/>
</dbReference>
<dbReference type="PANTHER" id="PTHR11067:SF9">
    <property type="entry name" value="INOSINE TRIPHOSPHATE PYROPHOSPHATASE"/>
    <property type="match status" value="1"/>
</dbReference>
<evidence type="ECO:0000256" key="10">
    <source>
        <dbReference type="HAMAP-Rule" id="MF_01405"/>
    </source>
</evidence>
<dbReference type="Pfam" id="PF01725">
    <property type="entry name" value="Ham1p_like"/>
    <property type="match status" value="1"/>
</dbReference>
<keyword evidence="13" id="KW-1185">Reference proteome</keyword>
<keyword evidence="3 10" id="KW-0479">Metal-binding</keyword>
<dbReference type="GO" id="GO:0036222">
    <property type="term" value="F:XTP diphosphatase activity"/>
    <property type="evidence" value="ECO:0007669"/>
    <property type="project" value="UniProtKB-UniRule"/>
</dbReference>
<dbReference type="GO" id="GO:0017111">
    <property type="term" value="F:ribonucleoside triphosphate phosphatase activity"/>
    <property type="evidence" value="ECO:0007669"/>
    <property type="project" value="InterPro"/>
</dbReference>
<organism evidence="12 13">
    <name type="scientific">Termititenax aidoneus</name>
    <dbReference type="NCBI Taxonomy" id="2218524"/>
    <lineage>
        <taxon>Bacteria</taxon>
        <taxon>Bacillati</taxon>
        <taxon>Candidatus Margulisiibacteriota</taxon>
        <taxon>Candidatus Termititenacia</taxon>
        <taxon>Candidatus Termititenacales</taxon>
        <taxon>Candidatus Termititenacaceae</taxon>
        <taxon>Candidatus Termititenax</taxon>
    </lineage>
</organism>
<evidence type="ECO:0000256" key="5">
    <source>
        <dbReference type="ARBA" id="ARBA00022801"/>
    </source>
</evidence>
<keyword evidence="5 10" id="KW-0378">Hydrolase</keyword>
<dbReference type="CDD" id="cd00515">
    <property type="entry name" value="HAM1"/>
    <property type="match status" value="1"/>
</dbReference>
<dbReference type="EMBL" id="BGZN01000043">
    <property type="protein sequence ID" value="GBR74380.1"/>
    <property type="molecule type" value="Genomic_DNA"/>
</dbReference>
<dbReference type="GO" id="GO:0000166">
    <property type="term" value="F:nucleotide binding"/>
    <property type="evidence" value="ECO:0007669"/>
    <property type="project" value="UniProtKB-KW"/>
</dbReference>
<dbReference type="NCBIfam" id="TIGR00042">
    <property type="entry name" value="RdgB/HAM1 family non-canonical purine NTP pyrophosphatase"/>
    <property type="match status" value="1"/>
</dbReference>
<dbReference type="GO" id="GO:0009117">
    <property type="term" value="P:nucleotide metabolic process"/>
    <property type="evidence" value="ECO:0007669"/>
    <property type="project" value="UniProtKB-KW"/>
</dbReference>
<evidence type="ECO:0000256" key="1">
    <source>
        <dbReference type="ARBA" id="ARBA00008023"/>
    </source>
</evidence>
<dbReference type="HAMAP" id="MF_01405">
    <property type="entry name" value="Non_canon_purine_NTPase"/>
    <property type="match status" value="1"/>
</dbReference>
<dbReference type="Proteomes" id="UP000269352">
    <property type="component" value="Unassembled WGS sequence"/>
</dbReference>